<dbReference type="AlphaFoldDB" id="C6HN22"/>
<organism evidence="1 2">
    <name type="scientific">Ajellomyces capsulatus (strain H143)</name>
    <name type="common">Darling's disease fungus</name>
    <name type="synonym">Histoplasma capsulatum</name>
    <dbReference type="NCBI Taxonomy" id="544712"/>
    <lineage>
        <taxon>Eukaryota</taxon>
        <taxon>Fungi</taxon>
        <taxon>Dikarya</taxon>
        <taxon>Ascomycota</taxon>
        <taxon>Pezizomycotina</taxon>
        <taxon>Eurotiomycetes</taxon>
        <taxon>Eurotiomycetidae</taxon>
        <taxon>Onygenales</taxon>
        <taxon>Ajellomycetaceae</taxon>
        <taxon>Histoplasma</taxon>
    </lineage>
</organism>
<dbReference type="VEuPathDB" id="FungiDB:HCDG_07488"/>
<dbReference type="HOGENOM" id="CLU_2084163_0_0_1"/>
<gene>
    <name evidence="1" type="ORF">HCDG_07488</name>
</gene>
<dbReference type="OrthoDB" id="10606384at2759"/>
<protein>
    <submittedName>
        <fullName evidence="1">Uncharacterized protein</fullName>
    </submittedName>
</protein>
<dbReference type="Proteomes" id="UP000002624">
    <property type="component" value="Unassembled WGS sequence"/>
</dbReference>
<reference evidence="2" key="1">
    <citation type="submission" date="2009-05" db="EMBL/GenBank/DDBJ databases">
        <title>The genome sequence of Ajellomyces capsulatus strain H143.</title>
        <authorList>
            <person name="Champion M."/>
            <person name="Cuomo C.A."/>
            <person name="Ma L.-J."/>
            <person name="Henn M.R."/>
            <person name="Sil A."/>
            <person name="Goldman B."/>
            <person name="Young S.K."/>
            <person name="Kodira C.D."/>
            <person name="Zeng Q."/>
            <person name="Koehrsen M."/>
            <person name="Alvarado L."/>
            <person name="Berlin A.M."/>
            <person name="Borenstein D."/>
            <person name="Chen Z."/>
            <person name="Engels R."/>
            <person name="Freedman E."/>
            <person name="Gellesch M."/>
            <person name="Goldberg J."/>
            <person name="Griggs A."/>
            <person name="Gujja S."/>
            <person name="Heiman D.I."/>
            <person name="Hepburn T.A."/>
            <person name="Howarth C."/>
            <person name="Jen D."/>
            <person name="Larson L."/>
            <person name="Lewis B."/>
            <person name="Mehta T."/>
            <person name="Park D."/>
            <person name="Pearson M."/>
            <person name="Roberts A."/>
            <person name="Saif S."/>
            <person name="Shea T.D."/>
            <person name="Shenoy N."/>
            <person name="Sisk P."/>
            <person name="Stolte C."/>
            <person name="Sykes S."/>
            <person name="Walk T."/>
            <person name="White J."/>
            <person name="Yandava C."/>
            <person name="Klein B."/>
            <person name="McEwen J.G."/>
            <person name="Puccia R."/>
            <person name="Goldman G.H."/>
            <person name="Felipe M.S."/>
            <person name="Nino-Vega G."/>
            <person name="San-Blas G."/>
            <person name="Taylor J.W."/>
            <person name="Mendoza L."/>
            <person name="Galagan J.E."/>
            <person name="Nusbaum C."/>
            <person name="Birren B.W."/>
        </authorList>
    </citation>
    <scope>NUCLEOTIDE SEQUENCE [LARGE SCALE GENOMIC DNA]</scope>
    <source>
        <strain evidence="2">H143</strain>
    </source>
</reference>
<evidence type="ECO:0000313" key="1">
    <source>
        <dbReference type="EMBL" id="EER38619.1"/>
    </source>
</evidence>
<dbReference type="EMBL" id="GG692431">
    <property type="protein sequence ID" value="EER38619.1"/>
    <property type="molecule type" value="Genomic_DNA"/>
</dbReference>
<sequence>MLGRSALLAVRRRSKDHLSDLFEDRLHLYTTQYVLRSFGKSINFLNLECSPWDSFYLCIQLDDPDLLWTGETNGIASQDLRVSSLHRRACEQYDQVCALPGTLFSPNKNSSPAAYRV</sequence>
<proteinExistence type="predicted"/>
<accession>C6HN22</accession>
<name>C6HN22_AJECH</name>
<evidence type="ECO:0000313" key="2">
    <source>
        <dbReference type="Proteomes" id="UP000002624"/>
    </source>
</evidence>